<dbReference type="AlphaFoldDB" id="J9CSK0"/>
<name>J9CSK0_9ZZZZ</name>
<organism evidence="1">
    <name type="scientific">gut metagenome</name>
    <dbReference type="NCBI Taxonomy" id="749906"/>
    <lineage>
        <taxon>unclassified sequences</taxon>
        <taxon>metagenomes</taxon>
        <taxon>organismal metagenomes</taxon>
    </lineage>
</organism>
<comment type="caution">
    <text evidence="1">The sequence shown here is derived from an EMBL/GenBank/DDBJ whole genome shotgun (WGS) entry which is preliminary data.</text>
</comment>
<evidence type="ECO:0000313" key="1">
    <source>
        <dbReference type="EMBL" id="EJX03176.1"/>
    </source>
</evidence>
<reference evidence="1" key="1">
    <citation type="journal article" date="2012" name="PLoS ONE">
        <title>Gene sets for utilization of primary and secondary nutrition supplies in the distal gut of endangered iberian lynx.</title>
        <authorList>
            <person name="Alcaide M."/>
            <person name="Messina E."/>
            <person name="Richter M."/>
            <person name="Bargiela R."/>
            <person name="Peplies J."/>
            <person name="Huws S.A."/>
            <person name="Newbold C.J."/>
            <person name="Golyshin P.N."/>
            <person name="Simon M.A."/>
            <person name="Lopez G."/>
            <person name="Yakimov M.M."/>
            <person name="Ferrer M."/>
        </authorList>
    </citation>
    <scope>NUCLEOTIDE SEQUENCE</scope>
</reference>
<dbReference type="EMBL" id="AMCI01002270">
    <property type="protein sequence ID" value="EJX03176.1"/>
    <property type="molecule type" value="Genomic_DNA"/>
</dbReference>
<accession>J9CSK0</accession>
<sequence>MAKTLRVDPGAAIKAPFTPKCRASSKIVGSPLFFKIELSIVICD</sequence>
<gene>
    <name evidence="1" type="ORF">EVA_08719</name>
</gene>
<protein>
    <submittedName>
        <fullName evidence="1">Uncharacterized protein</fullName>
    </submittedName>
</protein>
<proteinExistence type="predicted"/>